<organism evidence="2 3">
    <name type="scientific">Phlebiopsis gigantea (strain 11061_1 CR5-6)</name>
    <name type="common">White-rot fungus</name>
    <name type="synonym">Peniophora gigantea</name>
    <dbReference type="NCBI Taxonomy" id="745531"/>
    <lineage>
        <taxon>Eukaryota</taxon>
        <taxon>Fungi</taxon>
        <taxon>Dikarya</taxon>
        <taxon>Basidiomycota</taxon>
        <taxon>Agaricomycotina</taxon>
        <taxon>Agaricomycetes</taxon>
        <taxon>Polyporales</taxon>
        <taxon>Phanerochaetaceae</taxon>
        <taxon>Phlebiopsis</taxon>
    </lineage>
</organism>
<reference evidence="2 3" key="1">
    <citation type="journal article" date="2014" name="PLoS Genet.">
        <title>Analysis of the Phlebiopsis gigantea genome, transcriptome and secretome provides insight into its pioneer colonization strategies of wood.</title>
        <authorList>
            <person name="Hori C."/>
            <person name="Ishida T."/>
            <person name="Igarashi K."/>
            <person name="Samejima M."/>
            <person name="Suzuki H."/>
            <person name="Master E."/>
            <person name="Ferreira P."/>
            <person name="Ruiz-Duenas F.J."/>
            <person name="Held B."/>
            <person name="Canessa P."/>
            <person name="Larrondo L.F."/>
            <person name="Schmoll M."/>
            <person name="Druzhinina I.S."/>
            <person name="Kubicek C.P."/>
            <person name="Gaskell J.A."/>
            <person name="Kersten P."/>
            <person name="St John F."/>
            <person name="Glasner J."/>
            <person name="Sabat G."/>
            <person name="Splinter BonDurant S."/>
            <person name="Syed K."/>
            <person name="Yadav J."/>
            <person name="Mgbeahuruike A.C."/>
            <person name="Kovalchuk A."/>
            <person name="Asiegbu F.O."/>
            <person name="Lackner G."/>
            <person name="Hoffmeister D."/>
            <person name="Rencoret J."/>
            <person name="Gutierrez A."/>
            <person name="Sun H."/>
            <person name="Lindquist E."/>
            <person name="Barry K."/>
            <person name="Riley R."/>
            <person name="Grigoriev I.V."/>
            <person name="Henrissat B."/>
            <person name="Kues U."/>
            <person name="Berka R.M."/>
            <person name="Martinez A.T."/>
            <person name="Covert S.F."/>
            <person name="Blanchette R.A."/>
            <person name="Cullen D."/>
        </authorList>
    </citation>
    <scope>NUCLEOTIDE SEQUENCE [LARGE SCALE GENOMIC DNA]</scope>
    <source>
        <strain evidence="2 3">11061_1 CR5-6</strain>
    </source>
</reference>
<evidence type="ECO:0000313" key="3">
    <source>
        <dbReference type="Proteomes" id="UP000053257"/>
    </source>
</evidence>
<dbReference type="InterPro" id="IPR036188">
    <property type="entry name" value="FAD/NAD-bd_sf"/>
</dbReference>
<evidence type="ECO:0000256" key="1">
    <source>
        <dbReference type="SAM" id="Phobius"/>
    </source>
</evidence>
<dbReference type="HOGENOM" id="CLU_028123_3_0_1"/>
<feature type="transmembrane region" description="Helical" evidence="1">
    <location>
        <begin position="152"/>
        <end position="172"/>
    </location>
</feature>
<dbReference type="Proteomes" id="UP000053257">
    <property type="component" value="Unassembled WGS sequence"/>
</dbReference>
<dbReference type="Pfam" id="PF13450">
    <property type="entry name" value="NAD_binding_8"/>
    <property type="match status" value="1"/>
</dbReference>
<dbReference type="GO" id="GO:0016491">
    <property type="term" value="F:oxidoreductase activity"/>
    <property type="evidence" value="ECO:0007669"/>
    <property type="project" value="TreeGrafter"/>
</dbReference>
<accession>A0A0C3S915</accession>
<dbReference type="STRING" id="745531.A0A0C3S915"/>
<dbReference type="SUPFAM" id="SSF51905">
    <property type="entry name" value="FAD/NAD(P)-binding domain"/>
    <property type="match status" value="1"/>
</dbReference>
<protein>
    <recommendedName>
        <fullName evidence="4">Amine oxidase domain-containing protein</fullName>
    </recommendedName>
</protein>
<name>A0A0C3S915_PHLG1</name>
<sequence>MIPRKRTVKVAVVGSGLAGLTAAYKLAKASELREVHVEVHLFEKAPTLGMDCHSVSVPIPGQQGKQRVDVPMRSFQGGYYPQLISLYQELGVSFREADFSYSFSTLKSLANNSTRSTMTNFIYNGASGTKGIGMPSSMSSKMDGSVTSLVEAYAVFAFSALLVGMFYLRLIIFSLPLHIPEWLSWPLSWTTIPFRLYEIEKGMTLRQWKDITTPTSPLSKFLGLDSRWRDFVEQVMVPLFSAVCTAGSEDIWEHPVEEFLDYIYLTLGTHHYVVLNGVQDVVHRITALLHPSQIHTSSAITGLEYHSATEHSIPTVSVHCGAEKSYHGFSHVIFATQANHSIPLLQSYLDTLPDPHPKNPLYLEEQRTAVSAQIDCLQTFKYVHAIVINHTDPSLLPSAAQDRRDLNLIVAAPDAPRPAKPAAHCVDASYAMATHVLPRLAGVYQTTNPIVPPAPAAVISVAHMQRAVVTPASKAALRGLWRERARTAGWRWGCAGADSGVLGELQGVGARSAEENEKNRVPGIWFCGSYAHCGIPLLEGCVVSATNVVDQGIRRCEGI</sequence>
<keyword evidence="1" id="KW-1133">Transmembrane helix</keyword>
<proteinExistence type="predicted"/>
<keyword evidence="1" id="KW-0812">Transmembrane</keyword>
<dbReference type="PANTHER" id="PTHR42923:SF42">
    <property type="entry name" value="AMINE OXIDASE DOMAIN-CONTAINING PROTEIN"/>
    <property type="match status" value="1"/>
</dbReference>
<dbReference type="Gene3D" id="3.50.50.60">
    <property type="entry name" value="FAD/NAD(P)-binding domain"/>
    <property type="match status" value="1"/>
</dbReference>
<dbReference type="EMBL" id="KN840534">
    <property type="protein sequence ID" value="KIP05790.1"/>
    <property type="molecule type" value="Genomic_DNA"/>
</dbReference>
<evidence type="ECO:0008006" key="4">
    <source>
        <dbReference type="Google" id="ProtNLM"/>
    </source>
</evidence>
<keyword evidence="1" id="KW-0472">Membrane</keyword>
<gene>
    <name evidence="2" type="ORF">PHLGIDRAFT_128687</name>
</gene>
<dbReference type="OrthoDB" id="1111734at2759"/>
<dbReference type="AlphaFoldDB" id="A0A0C3S915"/>
<evidence type="ECO:0000313" key="2">
    <source>
        <dbReference type="EMBL" id="KIP05790.1"/>
    </source>
</evidence>
<keyword evidence="3" id="KW-1185">Reference proteome</keyword>
<dbReference type="InterPro" id="IPR050464">
    <property type="entry name" value="Zeta_carotene_desat/Oxidored"/>
</dbReference>
<dbReference type="PANTHER" id="PTHR42923">
    <property type="entry name" value="PROTOPORPHYRINOGEN OXIDASE"/>
    <property type="match status" value="1"/>
</dbReference>